<feature type="compositionally biased region" description="Polar residues" evidence="7">
    <location>
        <begin position="108"/>
        <end position="118"/>
    </location>
</feature>
<evidence type="ECO:0000256" key="4">
    <source>
        <dbReference type="ARBA" id="ARBA00023163"/>
    </source>
</evidence>
<dbReference type="GO" id="GO:0003700">
    <property type="term" value="F:DNA-binding transcription factor activity"/>
    <property type="evidence" value="ECO:0007669"/>
    <property type="project" value="InterPro"/>
</dbReference>
<reference evidence="9" key="1">
    <citation type="submission" date="2022-04" db="EMBL/GenBank/DDBJ databases">
        <title>Carnegiea gigantea Genome sequencing and assembly v2.</title>
        <authorList>
            <person name="Copetti D."/>
            <person name="Sanderson M.J."/>
            <person name="Burquez A."/>
            <person name="Wojciechowski M.F."/>
        </authorList>
    </citation>
    <scope>NUCLEOTIDE SEQUENCE</scope>
    <source>
        <strain evidence="9">SGP5-SGP5p</strain>
        <tissue evidence="9">Aerial part</tissue>
    </source>
</reference>
<dbReference type="AlphaFoldDB" id="A0A9Q1KX49"/>
<evidence type="ECO:0000256" key="1">
    <source>
        <dbReference type="ARBA" id="ARBA00004123"/>
    </source>
</evidence>
<name>A0A9Q1KX49_9CARY</name>
<evidence type="ECO:0000259" key="8">
    <source>
        <dbReference type="PROSITE" id="PS50811"/>
    </source>
</evidence>
<dbReference type="GO" id="GO:0000976">
    <property type="term" value="F:transcription cis-regulatory region binding"/>
    <property type="evidence" value="ECO:0007669"/>
    <property type="project" value="TreeGrafter"/>
</dbReference>
<keyword evidence="4" id="KW-0804">Transcription</keyword>
<dbReference type="FunFam" id="2.20.25.80:FF:000009">
    <property type="entry name" value="WRKY transcription factor 53"/>
    <property type="match status" value="1"/>
</dbReference>
<accession>A0A9Q1KX49</accession>
<gene>
    <name evidence="9" type="ORF">Cgig2_026957</name>
</gene>
<sequence length="355" mass="39425">MVLASPVIKELTEGMEKAIQLKAHMGQEVSGKIEGMMIEGILSSFENALLILKWGGSMEQSHQHVVPSTSMPGSPLSVIGSPKSEDLNPGFTTQPGSRDSSRKRKATPTWTEQGQARTENGMEGPPEDGHSWRKYGQKDILGAKYPRSYYRCTYRDVQGCCAIKQVQRNDENPLVFDITYKGKHTCTPTPRSKSAALSSEKQECNRRHNIAITEYQQQPDVTLNFQTGLTIDIQNIEHQQLGLPLTPEGLGYENHTLAPSALDADNFYSSFPPSFMPSPATPESNHFSTSPCKMSTFGGVQHGQQSESDITEIISATTSVTNSPIIDFPLEQWDFSLSFPFDNPTFFPSFYQFKE</sequence>
<feature type="domain" description="WRKY" evidence="8">
    <location>
        <begin position="127"/>
        <end position="184"/>
    </location>
</feature>
<comment type="caution">
    <text evidence="9">The sequence shown here is derived from an EMBL/GenBank/DDBJ whole genome shotgun (WGS) entry which is preliminary data.</text>
</comment>
<dbReference type="GO" id="GO:0005634">
    <property type="term" value="C:nucleus"/>
    <property type="evidence" value="ECO:0007669"/>
    <property type="project" value="UniProtKB-SubCell"/>
</dbReference>
<dbReference type="Gene3D" id="2.20.25.80">
    <property type="entry name" value="WRKY domain"/>
    <property type="match status" value="1"/>
</dbReference>
<dbReference type="PANTHER" id="PTHR32096">
    <property type="entry name" value="WRKY TRANSCRIPTION FACTOR 30-RELATED-RELATED"/>
    <property type="match status" value="1"/>
</dbReference>
<dbReference type="InterPro" id="IPR036576">
    <property type="entry name" value="WRKY_dom_sf"/>
</dbReference>
<evidence type="ECO:0000256" key="2">
    <source>
        <dbReference type="ARBA" id="ARBA00023015"/>
    </source>
</evidence>
<evidence type="ECO:0000313" key="9">
    <source>
        <dbReference type="EMBL" id="KAJ8451148.1"/>
    </source>
</evidence>
<keyword evidence="5" id="KW-0539">Nucleus</keyword>
<feature type="region of interest" description="Disordered" evidence="7">
    <location>
        <begin position="64"/>
        <end position="131"/>
    </location>
</feature>
<evidence type="ECO:0000256" key="3">
    <source>
        <dbReference type="ARBA" id="ARBA00023125"/>
    </source>
</evidence>
<dbReference type="SMART" id="SM00774">
    <property type="entry name" value="WRKY"/>
    <property type="match status" value="1"/>
</dbReference>
<dbReference type="PROSITE" id="PS50811">
    <property type="entry name" value="WRKY"/>
    <property type="match status" value="1"/>
</dbReference>
<comment type="similarity">
    <text evidence="6">Belongs to the WRKY group III family.</text>
</comment>
<dbReference type="SUPFAM" id="SSF118290">
    <property type="entry name" value="WRKY DNA-binding domain"/>
    <property type="match status" value="1"/>
</dbReference>
<evidence type="ECO:0000256" key="5">
    <source>
        <dbReference type="ARBA" id="ARBA00023242"/>
    </source>
</evidence>
<proteinExistence type="inferred from homology"/>
<dbReference type="InterPro" id="IPR044810">
    <property type="entry name" value="WRKY_plant"/>
</dbReference>
<dbReference type="GO" id="GO:0010150">
    <property type="term" value="P:leaf senescence"/>
    <property type="evidence" value="ECO:0007669"/>
    <property type="project" value="UniProtKB-ARBA"/>
</dbReference>
<dbReference type="OrthoDB" id="1888929at2759"/>
<dbReference type="GO" id="GO:0009751">
    <property type="term" value="P:response to salicylic acid"/>
    <property type="evidence" value="ECO:0007669"/>
    <property type="project" value="UniProtKB-ARBA"/>
</dbReference>
<evidence type="ECO:0000256" key="6">
    <source>
        <dbReference type="ARBA" id="ARBA00060850"/>
    </source>
</evidence>
<comment type="subcellular location">
    <subcellularLocation>
        <location evidence="1">Nucleus</location>
    </subcellularLocation>
</comment>
<dbReference type="InterPro" id="IPR003657">
    <property type="entry name" value="WRKY_dom"/>
</dbReference>
<dbReference type="Proteomes" id="UP001153076">
    <property type="component" value="Unassembled WGS sequence"/>
</dbReference>
<organism evidence="9 10">
    <name type="scientific">Carnegiea gigantea</name>
    <dbReference type="NCBI Taxonomy" id="171969"/>
    <lineage>
        <taxon>Eukaryota</taxon>
        <taxon>Viridiplantae</taxon>
        <taxon>Streptophyta</taxon>
        <taxon>Embryophyta</taxon>
        <taxon>Tracheophyta</taxon>
        <taxon>Spermatophyta</taxon>
        <taxon>Magnoliopsida</taxon>
        <taxon>eudicotyledons</taxon>
        <taxon>Gunneridae</taxon>
        <taxon>Pentapetalae</taxon>
        <taxon>Caryophyllales</taxon>
        <taxon>Cactineae</taxon>
        <taxon>Cactaceae</taxon>
        <taxon>Cactoideae</taxon>
        <taxon>Echinocereeae</taxon>
        <taxon>Carnegiea</taxon>
    </lineage>
</organism>
<dbReference type="GO" id="GO:0042542">
    <property type="term" value="P:response to hydrogen peroxide"/>
    <property type="evidence" value="ECO:0007669"/>
    <property type="project" value="UniProtKB-ARBA"/>
</dbReference>
<evidence type="ECO:0000313" key="10">
    <source>
        <dbReference type="Proteomes" id="UP001153076"/>
    </source>
</evidence>
<dbReference type="GO" id="GO:0010193">
    <property type="term" value="P:response to ozone"/>
    <property type="evidence" value="ECO:0007669"/>
    <property type="project" value="UniProtKB-ARBA"/>
</dbReference>
<keyword evidence="3" id="KW-0238">DNA-binding</keyword>
<dbReference type="PANTHER" id="PTHR32096:SF146">
    <property type="entry name" value="WRKY TRANSCRIPTION FACTOR 19-RELATED"/>
    <property type="match status" value="1"/>
</dbReference>
<evidence type="ECO:0000256" key="7">
    <source>
        <dbReference type="SAM" id="MobiDB-lite"/>
    </source>
</evidence>
<keyword evidence="10" id="KW-1185">Reference proteome</keyword>
<dbReference type="Pfam" id="PF03106">
    <property type="entry name" value="WRKY"/>
    <property type="match status" value="1"/>
</dbReference>
<dbReference type="EMBL" id="JAKOGI010000011">
    <property type="protein sequence ID" value="KAJ8451148.1"/>
    <property type="molecule type" value="Genomic_DNA"/>
</dbReference>
<protein>
    <recommendedName>
        <fullName evidence="8">WRKY domain-containing protein</fullName>
    </recommendedName>
</protein>
<keyword evidence="2" id="KW-0805">Transcription regulation</keyword>